<name>A0A398BUM5_9RHOB</name>
<dbReference type="InterPro" id="IPR008207">
    <property type="entry name" value="Sig_transdc_His_kin_Hpt_dom"/>
</dbReference>
<dbReference type="Gene3D" id="1.20.120.160">
    <property type="entry name" value="HPT domain"/>
    <property type="match status" value="1"/>
</dbReference>
<evidence type="ECO:0000313" key="4">
    <source>
        <dbReference type="EMBL" id="RID91570.1"/>
    </source>
</evidence>
<comment type="caution">
    <text evidence="4">The sequence shown here is derived from an EMBL/GenBank/DDBJ whole genome shotgun (WGS) entry which is preliminary data.</text>
</comment>
<dbReference type="InterPro" id="IPR036641">
    <property type="entry name" value="HPT_dom_sf"/>
</dbReference>
<proteinExistence type="predicted"/>
<dbReference type="Proteomes" id="UP000266649">
    <property type="component" value="Unassembled WGS sequence"/>
</dbReference>
<dbReference type="OrthoDB" id="7876199at2"/>
<dbReference type="AlphaFoldDB" id="A0A398BUM5"/>
<organism evidence="4 5">
    <name type="scientific">Gemmobacter lutimaris</name>
    <dbReference type="NCBI Taxonomy" id="2306023"/>
    <lineage>
        <taxon>Bacteria</taxon>
        <taxon>Pseudomonadati</taxon>
        <taxon>Pseudomonadota</taxon>
        <taxon>Alphaproteobacteria</taxon>
        <taxon>Rhodobacterales</taxon>
        <taxon>Paracoccaceae</taxon>
        <taxon>Gemmobacter</taxon>
    </lineage>
</organism>
<dbReference type="GO" id="GO:0000160">
    <property type="term" value="P:phosphorelay signal transduction system"/>
    <property type="evidence" value="ECO:0007669"/>
    <property type="project" value="UniProtKB-KW"/>
</dbReference>
<dbReference type="SUPFAM" id="SSF47226">
    <property type="entry name" value="Histidine-containing phosphotransfer domain, HPT domain"/>
    <property type="match status" value="1"/>
</dbReference>
<keyword evidence="2" id="KW-0597">Phosphoprotein</keyword>
<keyword evidence="1" id="KW-0902">Two-component regulatory system</keyword>
<dbReference type="RefSeq" id="WP_119135174.1">
    <property type="nucleotide sequence ID" value="NZ_QXXQ01000006.1"/>
</dbReference>
<dbReference type="Pfam" id="PF01627">
    <property type="entry name" value="Hpt"/>
    <property type="match status" value="1"/>
</dbReference>
<reference evidence="4 5" key="1">
    <citation type="submission" date="2018-09" db="EMBL/GenBank/DDBJ databases">
        <title>Gemmobacter lutimaris sp. nov., a marine bacterium isolated from tidal flat.</title>
        <authorList>
            <person name="Lee D.W."/>
            <person name="Yoo Y."/>
            <person name="Kim J.-J."/>
            <person name="Kim B.S."/>
        </authorList>
    </citation>
    <scope>NUCLEOTIDE SEQUENCE [LARGE SCALE GENOMIC DNA]</scope>
    <source>
        <strain evidence="4 5">YJ-T1-11</strain>
    </source>
</reference>
<dbReference type="EMBL" id="QXXQ01000006">
    <property type="protein sequence ID" value="RID91570.1"/>
    <property type="molecule type" value="Genomic_DNA"/>
</dbReference>
<dbReference type="PROSITE" id="PS50894">
    <property type="entry name" value="HPT"/>
    <property type="match status" value="1"/>
</dbReference>
<feature type="modified residue" description="Phosphohistidine" evidence="2">
    <location>
        <position position="57"/>
    </location>
</feature>
<feature type="domain" description="HPt" evidence="3">
    <location>
        <begin position="10"/>
        <end position="114"/>
    </location>
</feature>
<sequence>MNVMQHSDIIARKIAEIRPRFLAELSVRLDRFDVLRDQIDTVADPGPLLDELMQGAHRNSGLAATLGFHELGQLSHRAELAIRDHRATARPRPTSDLLDLIDDLLGEMALILQD</sequence>
<evidence type="ECO:0000259" key="3">
    <source>
        <dbReference type="PROSITE" id="PS50894"/>
    </source>
</evidence>
<dbReference type="GO" id="GO:0004672">
    <property type="term" value="F:protein kinase activity"/>
    <property type="evidence" value="ECO:0007669"/>
    <property type="project" value="UniProtKB-ARBA"/>
</dbReference>
<evidence type="ECO:0000256" key="2">
    <source>
        <dbReference type="PROSITE-ProRule" id="PRU00110"/>
    </source>
</evidence>
<evidence type="ECO:0000313" key="5">
    <source>
        <dbReference type="Proteomes" id="UP000266649"/>
    </source>
</evidence>
<protein>
    <recommendedName>
        <fullName evidence="3">HPt domain-containing protein</fullName>
    </recommendedName>
</protein>
<accession>A0A398BUM5</accession>
<gene>
    <name evidence="4" type="ORF">D2N39_12790</name>
</gene>
<keyword evidence="5" id="KW-1185">Reference proteome</keyword>
<evidence type="ECO:0000256" key="1">
    <source>
        <dbReference type="ARBA" id="ARBA00023012"/>
    </source>
</evidence>